<gene>
    <name evidence="1" type="ORF">KDJ56_11200</name>
</gene>
<organism evidence="1 2">
    <name type="scientific">Brevibacillus composti</name>
    <dbReference type="NCBI Taxonomy" id="2796470"/>
    <lineage>
        <taxon>Bacteria</taxon>
        <taxon>Bacillati</taxon>
        <taxon>Bacillota</taxon>
        <taxon>Bacilli</taxon>
        <taxon>Bacillales</taxon>
        <taxon>Paenibacillaceae</taxon>
        <taxon>Brevibacillus</taxon>
    </lineage>
</organism>
<keyword evidence="2" id="KW-1185">Reference proteome</keyword>
<evidence type="ECO:0000313" key="1">
    <source>
        <dbReference type="EMBL" id="QUO43467.1"/>
    </source>
</evidence>
<dbReference type="EMBL" id="CP073708">
    <property type="protein sequence ID" value="QUO43467.1"/>
    <property type="molecule type" value="Genomic_DNA"/>
</dbReference>
<dbReference type="Proteomes" id="UP000677234">
    <property type="component" value="Chromosome"/>
</dbReference>
<sequence>MALTGNGTFKDTIKEYDASTPVIYTVYNEVHQDLINNDVYLKNRVDGVDDEIAEARDGNTSLADRFAGIVNRLAALEDSEIIESGIKLEGLSSALHQMEQYLAQGKIEIAYPDFTLADTLQVEVINGVAGDDSLDLVDTSALKTGVIYHLTDGTNQEQVIISQILSGQRVKLTSLLQHNYGNDASLKRTTAIVDYENHRIDGAGVYYTRPLRVSGKGKLIVLSTGTEAPMAEVSYAATESYTALGQESSRNVDGALETVFAFDAGTNQEATFRLTLGEYSVSAIILQERQQSETVESGMVSVVSLTSTFAGESGQTITHNIGHQNYVVNVEVTENPGGDLGEVWITKNANTVTVHNSGGARTGFKITVSIPVKDVLTGNANFNSAAGTTITHDVGHTNYDVGIVPTQNPNGYLGEVFISKAANSFVVYNSGTAKTAFQWTLMK</sequence>
<evidence type="ECO:0000313" key="2">
    <source>
        <dbReference type="Proteomes" id="UP000677234"/>
    </source>
</evidence>
<name>A0ABX7ZA40_9BACL</name>
<accession>A0ABX7ZA40</accession>
<proteinExistence type="predicted"/>
<dbReference type="RefSeq" id="WP_212138918.1">
    <property type="nucleotide sequence ID" value="NZ_CP073708.1"/>
</dbReference>
<protein>
    <submittedName>
        <fullName evidence="1">Uncharacterized protein</fullName>
    </submittedName>
</protein>
<reference evidence="1" key="1">
    <citation type="submission" date="2021-04" db="EMBL/GenBank/DDBJ databases">
        <title>Brevibacillus composti FJAT-54423, complete genome.</title>
        <authorList>
            <person name="Tang R."/>
        </authorList>
    </citation>
    <scope>NUCLEOTIDE SEQUENCE</scope>
    <source>
        <strain evidence="1">FJAT-54424</strain>
    </source>
</reference>